<keyword evidence="1" id="KW-1133">Transmembrane helix</keyword>
<accession>A0A1I4SLX3</accession>
<proteinExistence type="predicted"/>
<dbReference type="EMBL" id="FOUI01000010">
    <property type="protein sequence ID" value="SFM65350.1"/>
    <property type="molecule type" value="Genomic_DNA"/>
</dbReference>
<keyword evidence="3" id="KW-1185">Reference proteome</keyword>
<sequence>MTVVYATAAIIGALGLATIIGLFVAKRLDKKYGTEKTGK</sequence>
<keyword evidence="1" id="KW-0812">Transmembrane</keyword>
<keyword evidence="1" id="KW-0472">Membrane</keyword>
<evidence type="ECO:0000256" key="1">
    <source>
        <dbReference type="SAM" id="Phobius"/>
    </source>
</evidence>
<dbReference type="AlphaFoldDB" id="A0A1I4SLX3"/>
<reference evidence="3" key="1">
    <citation type="submission" date="2016-10" db="EMBL/GenBank/DDBJ databases">
        <authorList>
            <person name="Varghese N."/>
            <person name="Submissions S."/>
        </authorList>
    </citation>
    <scope>NUCLEOTIDE SEQUENCE [LARGE SCALE GENOMIC DNA]</scope>
    <source>
        <strain evidence="3">DSM 24213</strain>
    </source>
</reference>
<gene>
    <name evidence="2" type="ORF">SAMN05216217_110106</name>
</gene>
<name>A0A1I4SLX3_9GAMM</name>
<organism evidence="2 3">
    <name type="scientific">Halopseudomonas yangmingensis</name>
    <dbReference type="NCBI Taxonomy" id="1720063"/>
    <lineage>
        <taxon>Bacteria</taxon>
        <taxon>Pseudomonadati</taxon>
        <taxon>Pseudomonadota</taxon>
        <taxon>Gammaproteobacteria</taxon>
        <taxon>Pseudomonadales</taxon>
        <taxon>Pseudomonadaceae</taxon>
        <taxon>Halopseudomonas</taxon>
    </lineage>
</organism>
<protein>
    <submittedName>
        <fullName evidence="2">Uncharacterized protein</fullName>
    </submittedName>
</protein>
<evidence type="ECO:0000313" key="2">
    <source>
        <dbReference type="EMBL" id="SFM65350.1"/>
    </source>
</evidence>
<feature type="transmembrane region" description="Helical" evidence="1">
    <location>
        <begin position="6"/>
        <end position="25"/>
    </location>
</feature>
<evidence type="ECO:0000313" key="3">
    <source>
        <dbReference type="Proteomes" id="UP000243629"/>
    </source>
</evidence>
<dbReference type="Proteomes" id="UP000243629">
    <property type="component" value="Unassembled WGS sequence"/>
</dbReference>